<keyword evidence="3" id="KW-0378">Hydrolase</keyword>
<dbReference type="RefSeq" id="WP_381833499.1">
    <property type="nucleotide sequence ID" value="NZ_JBHTCF010000010.1"/>
</dbReference>
<name>A0ABW2JN98_9ACTN</name>
<dbReference type="InterPro" id="IPR001375">
    <property type="entry name" value="Peptidase_S9_cat"/>
</dbReference>
<dbReference type="Pfam" id="PF00144">
    <property type="entry name" value="Beta-lactamase"/>
    <property type="match status" value="1"/>
</dbReference>
<dbReference type="Gene3D" id="3.40.50.1820">
    <property type="entry name" value="alpha/beta hydrolase"/>
    <property type="match status" value="1"/>
</dbReference>
<gene>
    <name evidence="3" type="ORF">ACFQVC_23205</name>
</gene>
<dbReference type="Gene3D" id="2.120.10.30">
    <property type="entry name" value="TolB, C-terminal domain"/>
    <property type="match status" value="3"/>
</dbReference>
<dbReference type="InterPro" id="IPR029058">
    <property type="entry name" value="AB_hydrolase_fold"/>
</dbReference>
<sequence>MSRRLAIEDLYAIALPEQPSLSPDGTRIAYVLRTADRQLDRDHRALWTVPADGGPARRLTNGPADTAPAWSPDGRWVTFLRAGNGPAQLWLLPADGGEPEPVTSLPLGAGAPVWSPDGAAIAFTAPVDGREETAASGRTTAPVVTDRLGYKADGHGLLGTVRSHLHHLDLDRRTVRQITHGDWHAVAPAWSPDGRSLAFTAARGADADLSLRSGAYVVDIARAGARAGADVGAGAGVGVGLGVEPRLVGSGEGMAYTVGWSGGGDALLVVGRADSEIGHAGLLRVPLDGGAPVALTAALDRNVMPGGPGYPGAPPQLAADGRTVLFCVRDRGCTHLYAMGIDGGGPRALVGGAGRVVSGVSAAGGIAAVVLSTPASYGEIATVDLATGRERIRTAHSGNLAEVELFTPQEREFTVSDGTTVHGWLLRDPDRSGPAPLLLDIHGGPHNAWNGAADPVHLYHQALVARGWSVLLLNPRGSDGYGEAFFTAALGAWGAADARDFLEPLDALVAEKTADPDRLAVAGYSYGGFMTCYLTGHDDRFAAAVAGGVVSDLTSMSGTSDEAHQLAVAELGGPPWHHRARYGELSPYSRVEHVRTPTLVLHGAADERCPVGQAEQWFTALRERGVPTRLVLYPGGSHLFLLDGAPSHRADLSRRIVDWVERHAGGPGRPARAPLDVAHWQRRLDELAARHRVPGTVLGIARGDETALAAHGVLNKDTGVTATEDSLFQIGSITKVWTATLVMQLADEGLLDLDAPLADVLPDLRLCDPQTAKQVTMRHLLTHTSGIDGDIFTDTGRGDDCLERYVDQLDRAAQNHPLGATFSYCNSGYVLAGRVIEKLTGMSWDRALRERLCTPLGLAHTVTLPEEALRFRTAMGHAAEGEAEPRPVPAWGLPRSAGPAGLITATAADVLAFARLHLTGGSTPDGNRVLSEAAARAMTEQQVELPDTHTLGDSWGLGWIRFDWNGHRLIGHDGNTLGQSAFLRLLPGQDLAVTLLTNGGGAHDLYLELFREIFAEVAGVTMPQPLEPPPVPPLSPLSSEADTSRYLGRYERAGARIEILTGIEGPRLRLRQTVTGALAELVPTPVQELDLVPVADDLFVVRQAGSRSWTPVTFYALETGERYVHYGVRATPRVS</sequence>
<dbReference type="InterPro" id="IPR011659">
    <property type="entry name" value="WD40"/>
</dbReference>
<evidence type="ECO:0000259" key="1">
    <source>
        <dbReference type="Pfam" id="PF00144"/>
    </source>
</evidence>
<evidence type="ECO:0000313" key="4">
    <source>
        <dbReference type="Proteomes" id="UP001596523"/>
    </source>
</evidence>
<feature type="domain" description="Beta-lactamase-related" evidence="1">
    <location>
        <begin position="681"/>
        <end position="1004"/>
    </location>
</feature>
<dbReference type="PANTHER" id="PTHR46825:SF15">
    <property type="entry name" value="BETA-LACTAMASE-RELATED DOMAIN-CONTAINING PROTEIN"/>
    <property type="match status" value="1"/>
</dbReference>
<evidence type="ECO:0000259" key="2">
    <source>
        <dbReference type="Pfam" id="PF00326"/>
    </source>
</evidence>
<keyword evidence="4" id="KW-1185">Reference proteome</keyword>
<dbReference type="SUPFAM" id="SSF53474">
    <property type="entry name" value="alpha/beta-Hydrolases"/>
    <property type="match status" value="1"/>
</dbReference>
<dbReference type="GO" id="GO:0016787">
    <property type="term" value="F:hydrolase activity"/>
    <property type="evidence" value="ECO:0007669"/>
    <property type="project" value="UniProtKB-KW"/>
</dbReference>
<comment type="caution">
    <text evidence="3">The sequence shown here is derived from an EMBL/GenBank/DDBJ whole genome shotgun (WGS) entry which is preliminary data.</text>
</comment>
<dbReference type="Proteomes" id="UP001596523">
    <property type="component" value="Unassembled WGS sequence"/>
</dbReference>
<organism evidence="3 4">
    <name type="scientific">Streptomyces monticola</name>
    <dbReference type="NCBI Taxonomy" id="2666263"/>
    <lineage>
        <taxon>Bacteria</taxon>
        <taxon>Bacillati</taxon>
        <taxon>Actinomycetota</taxon>
        <taxon>Actinomycetes</taxon>
        <taxon>Kitasatosporales</taxon>
        <taxon>Streptomycetaceae</taxon>
        <taxon>Streptomyces</taxon>
    </lineage>
</organism>
<dbReference type="Gene3D" id="3.40.710.10">
    <property type="entry name" value="DD-peptidase/beta-lactamase superfamily"/>
    <property type="match status" value="1"/>
</dbReference>
<reference evidence="4" key="1">
    <citation type="journal article" date="2019" name="Int. J. Syst. Evol. Microbiol.">
        <title>The Global Catalogue of Microorganisms (GCM) 10K type strain sequencing project: providing services to taxonomists for standard genome sequencing and annotation.</title>
        <authorList>
            <consortium name="The Broad Institute Genomics Platform"/>
            <consortium name="The Broad Institute Genome Sequencing Center for Infectious Disease"/>
            <person name="Wu L."/>
            <person name="Ma J."/>
        </authorList>
    </citation>
    <scope>NUCLEOTIDE SEQUENCE [LARGE SCALE GENOMIC DNA]</scope>
    <source>
        <strain evidence="4">SYNS20</strain>
    </source>
</reference>
<dbReference type="EMBL" id="JBHTCF010000010">
    <property type="protein sequence ID" value="MFC7307124.1"/>
    <property type="molecule type" value="Genomic_DNA"/>
</dbReference>
<dbReference type="InterPro" id="IPR011042">
    <property type="entry name" value="6-blade_b-propeller_TolB-like"/>
</dbReference>
<proteinExistence type="predicted"/>
<feature type="domain" description="Peptidase S9 prolyl oligopeptidase catalytic" evidence="2">
    <location>
        <begin position="461"/>
        <end position="665"/>
    </location>
</feature>
<dbReference type="InterPro" id="IPR050491">
    <property type="entry name" value="AmpC-like"/>
</dbReference>
<dbReference type="InterPro" id="IPR001466">
    <property type="entry name" value="Beta-lactam-related"/>
</dbReference>
<dbReference type="InterPro" id="IPR012338">
    <property type="entry name" value="Beta-lactam/transpept-like"/>
</dbReference>
<dbReference type="SUPFAM" id="SSF82171">
    <property type="entry name" value="DPP6 N-terminal domain-like"/>
    <property type="match status" value="1"/>
</dbReference>
<dbReference type="SUPFAM" id="SSF56601">
    <property type="entry name" value="beta-lactamase/transpeptidase-like"/>
    <property type="match status" value="1"/>
</dbReference>
<protein>
    <submittedName>
        <fullName evidence="3">Serine hydrolase</fullName>
    </submittedName>
</protein>
<accession>A0ABW2JN98</accession>
<dbReference type="PANTHER" id="PTHR46825">
    <property type="entry name" value="D-ALANYL-D-ALANINE-CARBOXYPEPTIDASE/ENDOPEPTIDASE AMPH"/>
    <property type="match status" value="1"/>
</dbReference>
<dbReference type="Pfam" id="PF07676">
    <property type="entry name" value="PD40"/>
    <property type="match status" value="4"/>
</dbReference>
<dbReference type="Pfam" id="PF00326">
    <property type="entry name" value="Peptidase_S9"/>
    <property type="match status" value="1"/>
</dbReference>
<evidence type="ECO:0000313" key="3">
    <source>
        <dbReference type="EMBL" id="MFC7307124.1"/>
    </source>
</evidence>